<dbReference type="Proteomes" id="UP000232791">
    <property type="component" value="Segment"/>
</dbReference>
<accession>A0A0K0WS96</accession>
<protein>
    <submittedName>
        <fullName evidence="1">p18</fullName>
    </submittedName>
</protein>
<organism evidence="1 2">
    <name type="scientific">Clostera anastomosis granulovirus B</name>
    <dbReference type="NCBI Taxonomy" id="1986290"/>
    <lineage>
        <taxon>Viruses</taxon>
        <taxon>Viruses incertae sedis</taxon>
        <taxon>Naldaviricetes</taxon>
        <taxon>Lefavirales</taxon>
        <taxon>Baculoviridae</taxon>
        <taxon>Betabaculovirus</taxon>
        <taxon>Betabaculovirus alterclanastomosis</taxon>
    </lineage>
</organism>
<proteinExistence type="predicted"/>
<reference evidence="1 2" key="1">
    <citation type="journal article" date="2015" name="PLoS ONE">
        <title>The Complete Genome of a New Betabaculovirus from Clostera anastomosis.</title>
        <authorList>
            <person name="Yin F."/>
            <person name="Zhu Z."/>
            <person name="Liu X."/>
            <person name="Hou D."/>
            <person name="Wang J."/>
            <person name="Zhang L."/>
            <person name="Wang M."/>
            <person name="Kou Z."/>
            <person name="Wang H."/>
            <person name="Deng F."/>
            <person name="Hu Z."/>
        </authorList>
    </citation>
    <scope>NUCLEOTIDE SEQUENCE [LARGE SCALE GENOMIC DNA]</scope>
    <source>
        <strain evidence="1 2">ClasGV-B</strain>
    </source>
</reference>
<name>A0A0K0WS96_9BBAC</name>
<evidence type="ECO:0000313" key="1">
    <source>
        <dbReference type="EMBL" id="AKS25421.1"/>
    </source>
</evidence>
<sequence>MSLNLYTYKPTSGTVCNDDIISADQKPNKSFHIQGILEALYDTSKSKFACFLELKREQCILLQKLNNDLLHNCTGNYYKNHVLLDVINLYSLYAEEFDNGENAFDTEVLMSCRDIVLCMFELFSCATNICILLKNDVDETNPLVVLLRTLENLGFVTLMKTVSYS</sequence>
<gene>
    <name evidence="1" type="ORF">clas78</name>
</gene>
<dbReference type="InterPro" id="IPR007773">
    <property type="entry name" value="AcMNPV_P18"/>
</dbReference>
<evidence type="ECO:0000313" key="2">
    <source>
        <dbReference type="Proteomes" id="UP000232791"/>
    </source>
</evidence>
<dbReference type="Pfam" id="PF05081">
    <property type="entry name" value="AcMNPV_P18"/>
    <property type="match status" value="1"/>
</dbReference>
<dbReference type="OrthoDB" id="11558at10239"/>
<dbReference type="EMBL" id="KR091910">
    <property type="protein sequence ID" value="AKS25421.1"/>
    <property type="molecule type" value="Genomic_DNA"/>
</dbReference>
<keyword evidence="2" id="KW-1185">Reference proteome</keyword>